<protein>
    <submittedName>
        <fullName evidence="1">Uncharacterized protein</fullName>
    </submittedName>
</protein>
<dbReference type="AlphaFoldDB" id="A0A396ZT91"/>
<dbReference type="VEuPathDB" id="FungiDB:H257_11091"/>
<gene>
    <name evidence="1" type="ORF">DYB25_014165</name>
</gene>
<evidence type="ECO:0000313" key="2">
    <source>
        <dbReference type="Proteomes" id="UP000266239"/>
    </source>
</evidence>
<accession>A0A396ZT91</accession>
<organism evidence="1 2">
    <name type="scientific">Aphanomyces astaci</name>
    <name type="common">Crayfish plague agent</name>
    <dbReference type="NCBI Taxonomy" id="112090"/>
    <lineage>
        <taxon>Eukaryota</taxon>
        <taxon>Sar</taxon>
        <taxon>Stramenopiles</taxon>
        <taxon>Oomycota</taxon>
        <taxon>Saprolegniomycetes</taxon>
        <taxon>Saprolegniales</taxon>
        <taxon>Verrucalvaceae</taxon>
        <taxon>Aphanomyces</taxon>
    </lineage>
</organism>
<dbReference type="EMBL" id="QUTA01013150">
    <property type="protein sequence ID" value="RHX96816.1"/>
    <property type="molecule type" value="Genomic_DNA"/>
</dbReference>
<sequence>ELKLRATDWHLVLALVLGPLDDMPSDRLSGMAPVTAFTNLPATTSLSAFVSTVTKEVTDINWLDSSRTKHMEKLHREVAATSANKRR</sequence>
<comment type="caution">
    <text evidence="1">The sequence shown here is derived from an EMBL/GenBank/DDBJ whole genome shotgun (WGS) entry which is preliminary data.</text>
</comment>
<dbReference type="Proteomes" id="UP000266239">
    <property type="component" value="Unassembled WGS sequence"/>
</dbReference>
<evidence type="ECO:0000313" key="1">
    <source>
        <dbReference type="EMBL" id="RHX96816.1"/>
    </source>
</evidence>
<reference evidence="1 2" key="1">
    <citation type="submission" date="2018-08" db="EMBL/GenBank/DDBJ databases">
        <title>Aphanomyces genome sequencing and annotation.</title>
        <authorList>
            <person name="Minardi D."/>
            <person name="Oidtmann B."/>
            <person name="Van Der Giezen M."/>
            <person name="Studholme D.J."/>
        </authorList>
    </citation>
    <scope>NUCLEOTIDE SEQUENCE [LARGE SCALE GENOMIC DNA]</scope>
    <source>
        <strain evidence="1 2">Yx</strain>
    </source>
</reference>
<feature type="non-terminal residue" evidence="1">
    <location>
        <position position="1"/>
    </location>
</feature>
<name>A0A396ZT91_APHAT</name>
<proteinExistence type="predicted"/>